<feature type="transmembrane region" description="Helical" evidence="5">
    <location>
        <begin position="459"/>
        <end position="478"/>
    </location>
</feature>
<accession>A0A2T0AQ51</accession>
<dbReference type="PANTHER" id="PTHR37422">
    <property type="entry name" value="TEICHURONIC ACID BIOSYNTHESIS PROTEIN TUAE"/>
    <property type="match status" value="1"/>
</dbReference>
<evidence type="ECO:0000256" key="1">
    <source>
        <dbReference type="ARBA" id="ARBA00004141"/>
    </source>
</evidence>
<sequence length="822" mass="90310">MNRLEMTWKGVWGMARSKRKPVETNTKEENKKGKVIPLTSAIKSGKKQKVNNEEGNKTLFFLAFGGLMLLLFYPPFFRGLFFPVEQRWTLLFAAVLFFLTYLWKLSRREVAFLNHPLDFAAAALVVVYILAAVKPASRSLAVAEVAKVFLYFLTYWLVSRLGGQRRSLYLLNTMYLAAAGTALAALFSATEIVYIKDGFVGGRFYSTLQYPNALASYVGAGSLIGFYLWGQSDSRRRYLYAAANYLLLMVFLGTGSRGALLVFPGAVLLFWLLAPRGYRLNTLAHIAVSGGAALFGIARFIPLAVAKAYGPAWGWFILGLVVALSGQLVIQGTGRILFTARARWAAGIALLVLFLGGGFILVQRQMSVSPAAVEGQTSSLLARILPPQIMNRLQDINLETKSSKERLLWTKDAIKMVRERPLLGFGGGGWEAAYRQYQSYFYNSTQVHNDYAQVAVETGLTGLGVLALIWLFFLQAALANYRTLNGKERLQVAAVATAALNLGLHAALDFDLALGAISIMLWACFGLIRNMEEQRLGQETVMAAVEWKNKRAAYVTGAGFLTLILILFSVSYLAGVNSARRAAVALQRNNLNAAASYLEEAGRYDPFTASYNSDLAGILLQQGKNKEALTSALAASFKDPFNLNVLNRLAEAYWQNGALEEAIATMERARQIAPWVGAVWENLGRAYATAGINYLQAGKQDRARQMFQAAASLPDDVQEKVNTLGELKELHQQGGVALTPTLRLQAAIGQYFLGLTKEAAANLKAAAVDGQIKDEVQLWQAVLASSQGDEREASRLLAQVDKTNASLARQFDQLKKLPQLVR</sequence>
<evidence type="ECO:0000256" key="4">
    <source>
        <dbReference type="ARBA" id="ARBA00023136"/>
    </source>
</evidence>
<keyword evidence="3 5" id="KW-1133">Transmembrane helix</keyword>
<dbReference type="InterPro" id="IPR007016">
    <property type="entry name" value="O-antigen_ligase-rel_domated"/>
</dbReference>
<dbReference type="Pfam" id="PF04932">
    <property type="entry name" value="Wzy_C"/>
    <property type="match status" value="1"/>
</dbReference>
<proteinExistence type="predicted"/>
<reference evidence="7 8" key="1">
    <citation type="submission" date="2018-03" db="EMBL/GenBank/DDBJ databases">
        <title>Genome sequence of Moorella humiferrea DSM 23265.</title>
        <authorList>
            <person name="Poehlein A."/>
            <person name="Daniel R."/>
        </authorList>
    </citation>
    <scope>NUCLEOTIDE SEQUENCE [LARGE SCALE GENOMIC DNA]</scope>
    <source>
        <strain evidence="7 8">DSM 23265</strain>
    </source>
</reference>
<dbReference type="EMBL" id="PVXM01000044">
    <property type="protein sequence ID" value="PRR71175.1"/>
    <property type="molecule type" value="Genomic_DNA"/>
</dbReference>
<evidence type="ECO:0000256" key="5">
    <source>
        <dbReference type="SAM" id="Phobius"/>
    </source>
</evidence>
<evidence type="ECO:0000256" key="3">
    <source>
        <dbReference type="ARBA" id="ARBA00022989"/>
    </source>
</evidence>
<feature type="transmembrane region" description="Helical" evidence="5">
    <location>
        <begin position="58"/>
        <end position="76"/>
    </location>
</feature>
<dbReference type="SUPFAM" id="SSF48452">
    <property type="entry name" value="TPR-like"/>
    <property type="match status" value="1"/>
</dbReference>
<dbReference type="PANTHER" id="PTHR37422:SF13">
    <property type="entry name" value="LIPOPOLYSACCHARIDE BIOSYNTHESIS PROTEIN PA4999-RELATED"/>
    <property type="match status" value="1"/>
</dbReference>
<feature type="transmembrane region" description="Helical" evidence="5">
    <location>
        <begin position="286"/>
        <end position="306"/>
    </location>
</feature>
<keyword evidence="2 5" id="KW-0812">Transmembrane</keyword>
<organism evidence="7 8">
    <name type="scientific">Neomoorella humiferrea</name>
    <dbReference type="NCBI Taxonomy" id="676965"/>
    <lineage>
        <taxon>Bacteria</taxon>
        <taxon>Bacillati</taxon>
        <taxon>Bacillota</taxon>
        <taxon>Clostridia</taxon>
        <taxon>Neomoorellales</taxon>
        <taxon>Neomoorellaceae</taxon>
        <taxon>Neomoorella</taxon>
    </lineage>
</organism>
<feature type="transmembrane region" description="Helical" evidence="5">
    <location>
        <begin position="117"/>
        <end position="133"/>
    </location>
</feature>
<evidence type="ECO:0000313" key="8">
    <source>
        <dbReference type="Proteomes" id="UP000238415"/>
    </source>
</evidence>
<comment type="caution">
    <text evidence="7">The sequence shown here is derived from an EMBL/GenBank/DDBJ whole genome shotgun (WGS) entry which is preliminary data.</text>
</comment>
<feature type="transmembrane region" description="Helical" evidence="5">
    <location>
        <begin position="514"/>
        <end position="531"/>
    </location>
</feature>
<evidence type="ECO:0000259" key="6">
    <source>
        <dbReference type="Pfam" id="PF04932"/>
    </source>
</evidence>
<feature type="transmembrane region" description="Helical" evidence="5">
    <location>
        <begin position="258"/>
        <end position="274"/>
    </location>
</feature>
<protein>
    <submittedName>
        <fullName evidence="7">O-Antigen ligase</fullName>
    </submittedName>
</protein>
<keyword evidence="4 5" id="KW-0472">Membrane</keyword>
<keyword evidence="8" id="KW-1185">Reference proteome</keyword>
<dbReference type="Gene3D" id="1.25.40.10">
    <property type="entry name" value="Tetratricopeptide repeat domain"/>
    <property type="match status" value="1"/>
</dbReference>
<keyword evidence="7" id="KW-0436">Ligase</keyword>
<evidence type="ECO:0000256" key="2">
    <source>
        <dbReference type="ARBA" id="ARBA00022692"/>
    </source>
</evidence>
<dbReference type="Pfam" id="PF13424">
    <property type="entry name" value="TPR_12"/>
    <property type="match status" value="1"/>
</dbReference>
<dbReference type="GO" id="GO:0016874">
    <property type="term" value="F:ligase activity"/>
    <property type="evidence" value="ECO:0007669"/>
    <property type="project" value="UniProtKB-KW"/>
</dbReference>
<dbReference type="GO" id="GO:0016020">
    <property type="term" value="C:membrane"/>
    <property type="evidence" value="ECO:0007669"/>
    <property type="project" value="UniProtKB-SubCell"/>
</dbReference>
<feature type="domain" description="O-antigen ligase-related" evidence="6">
    <location>
        <begin position="246"/>
        <end position="466"/>
    </location>
</feature>
<name>A0A2T0AQ51_9FIRM</name>
<dbReference type="InterPro" id="IPR011990">
    <property type="entry name" value="TPR-like_helical_dom_sf"/>
</dbReference>
<feature type="transmembrane region" description="Helical" evidence="5">
    <location>
        <begin position="342"/>
        <end position="362"/>
    </location>
</feature>
<dbReference type="Pfam" id="PF13432">
    <property type="entry name" value="TPR_16"/>
    <property type="match status" value="1"/>
</dbReference>
<feature type="transmembrane region" description="Helical" evidence="5">
    <location>
        <begin position="170"/>
        <end position="190"/>
    </location>
</feature>
<feature type="transmembrane region" description="Helical" evidence="5">
    <location>
        <begin position="139"/>
        <end position="158"/>
    </location>
</feature>
<feature type="transmembrane region" description="Helical" evidence="5">
    <location>
        <begin position="88"/>
        <end position="105"/>
    </location>
</feature>
<feature type="transmembrane region" description="Helical" evidence="5">
    <location>
        <begin position="312"/>
        <end position="330"/>
    </location>
</feature>
<comment type="subcellular location">
    <subcellularLocation>
        <location evidence="1">Membrane</location>
        <topology evidence="1">Multi-pass membrane protein</topology>
    </subcellularLocation>
</comment>
<evidence type="ECO:0000313" key="7">
    <source>
        <dbReference type="EMBL" id="PRR71175.1"/>
    </source>
</evidence>
<dbReference type="AlphaFoldDB" id="A0A2T0AQ51"/>
<feature type="transmembrane region" description="Helical" evidence="5">
    <location>
        <begin position="552"/>
        <end position="574"/>
    </location>
</feature>
<feature type="transmembrane region" description="Helical" evidence="5">
    <location>
        <begin position="210"/>
        <end position="230"/>
    </location>
</feature>
<gene>
    <name evidence="7" type="ORF">MOHU_17210</name>
</gene>
<dbReference type="Proteomes" id="UP000238415">
    <property type="component" value="Unassembled WGS sequence"/>
</dbReference>
<dbReference type="InterPro" id="IPR051533">
    <property type="entry name" value="WaaL-like"/>
</dbReference>